<dbReference type="PANTHER" id="PTHR42850:SF2">
    <property type="entry name" value="BLL5683 PROTEIN"/>
    <property type="match status" value="1"/>
</dbReference>
<dbReference type="InterPro" id="IPR000979">
    <property type="entry name" value="Phosphodiesterase_MJ0936/Vps29"/>
</dbReference>
<accession>A0ABW3NJ79</accession>
<dbReference type="Gene3D" id="3.60.21.10">
    <property type="match status" value="1"/>
</dbReference>
<gene>
    <name evidence="4" type="ORF">ACFQ19_10445</name>
</gene>
<dbReference type="InterPro" id="IPR050126">
    <property type="entry name" value="Ap4A_hydrolase"/>
</dbReference>
<dbReference type="SUPFAM" id="SSF56300">
    <property type="entry name" value="Metallo-dependent phosphatases"/>
    <property type="match status" value="1"/>
</dbReference>
<keyword evidence="2" id="KW-0479">Metal-binding</keyword>
<dbReference type="NCBIfam" id="TIGR00040">
    <property type="entry name" value="yfcE"/>
    <property type="match status" value="1"/>
</dbReference>
<sequence length="234" mass="26510">MRLAFVSDIHGNAEAFDAVLQDIKEKNIDKTYILGDLCFRGPEPKRALDLVRETNTEVIKGNADEWVVRGIRAGEVPDEAYSIMNKERDWSHAKLAEEDLDYLNNLPEELNLAFGRVNIHAFHATPESLFEVVQPTESDEVLKEKLMAKEADIHIYAHIHKSYIRYIDGKCLINTGSVGLPFDGLNMASYAIVDITENSFECSIARVQYNTEKVIEQLNNFDYPNTAFIANVLT</sequence>
<evidence type="ECO:0000256" key="2">
    <source>
        <dbReference type="RuleBase" id="RU362039"/>
    </source>
</evidence>
<evidence type="ECO:0000256" key="1">
    <source>
        <dbReference type="ARBA" id="ARBA00008950"/>
    </source>
</evidence>
<dbReference type="PANTHER" id="PTHR42850">
    <property type="entry name" value="METALLOPHOSPHOESTERASE"/>
    <property type="match status" value="1"/>
</dbReference>
<dbReference type="InterPro" id="IPR011152">
    <property type="entry name" value="Pesterase_MJ0912"/>
</dbReference>
<feature type="domain" description="Calcineurin-like phosphoesterase" evidence="3">
    <location>
        <begin position="1"/>
        <end position="197"/>
    </location>
</feature>
<name>A0ABW3NJ79_9BACI</name>
<evidence type="ECO:0000313" key="4">
    <source>
        <dbReference type="EMBL" id="MFD1066441.1"/>
    </source>
</evidence>
<dbReference type="InterPro" id="IPR029052">
    <property type="entry name" value="Metallo-depent_PP-like"/>
</dbReference>
<keyword evidence="5" id="KW-1185">Reference proteome</keyword>
<dbReference type="EMBL" id="JBHTKK010000011">
    <property type="protein sequence ID" value="MFD1066441.1"/>
    <property type="molecule type" value="Genomic_DNA"/>
</dbReference>
<protein>
    <recommendedName>
        <fullName evidence="2">Phosphoesterase</fullName>
        <ecNumber evidence="2">3.1.4.-</ecNumber>
    </recommendedName>
</protein>
<proteinExistence type="inferred from homology"/>
<dbReference type="InterPro" id="IPR024654">
    <property type="entry name" value="Calcineurin-like_PHP_lpxH"/>
</dbReference>
<dbReference type="PIRSF" id="PIRSF000883">
    <property type="entry name" value="Pesterase_MJ0912"/>
    <property type="match status" value="1"/>
</dbReference>
<reference evidence="5" key="1">
    <citation type="journal article" date="2019" name="Int. J. Syst. Evol. Microbiol.">
        <title>The Global Catalogue of Microorganisms (GCM) 10K type strain sequencing project: providing services to taxonomists for standard genome sequencing and annotation.</title>
        <authorList>
            <consortium name="The Broad Institute Genomics Platform"/>
            <consortium name="The Broad Institute Genome Sequencing Center for Infectious Disease"/>
            <person name="Wu L."/>
            <person name="Ma J."/>
        </authorList>
    </citation>
    <scope>NUCLEOTIDE SEQUENCE [LARGE SCALE GENOMIC DNA]</scope>
    <source>
        <strain evidence="5">CCUG 56608</strain>
    </source>
</reference>
<dbReference type="Proteomes" id="UP001597041">
    <property type="component" value="Unassembled WGS sequence"/>
</dbReference>
<comment type="similarity">
    <text evidence="1 2">Belongs to the metallophosphoesterase superfamily. YfcE family.</text>
</comment>
<comment type="cofactor">
    <cofactor evidence="2">
        <name>a divalent metal cation</name>
        <dbReference type="ChEBI" id="CHEBI:60240"/>
    </cofactor>
</comment>
<evidence type="ECO:0000313" key="5">
    <source>
        <dbReference type="Proteomes" id="UP001597041"/>
    </source>
</evidence>
<dbReference type="EC" id="3.1.4.-" evidence="2"/>
<evidence type="ECO:0000259" key="3">
    <source>
        <dbReference type="Pfam" id="PF12850"/>
    </source>
</evidence>
<dbReference type="Pfam" id="PF12850">
    <property type="entry name" value="Metallophos_2"/>
    <property type="match status" value="1"/>
</dbReference>
<comment type="caution">
    <text evidence="4">The sequence shown here is derived from an EMBL/GenBank/DDBJ whole genome shotgun (WGS) entry which is preliminary data.</text>
</comment>
<organism evidence="4 5">
    <name type="scientific">Oceanobacillus locisalsi</name>
    <dbReference type="NCBI Taxonomy" id="546107"/>
    <lineage>
        <taxon>Bacteria</taxon>
        <taxon>Bacillati</taxon>
        <taxon>Bacillota</taxon>
        <taxon>Bacilli</taxon>
        <taxon>Bacillales</taxon>
        <taxon>Bacillaceae</taxon>
        <taxon>Oceanobacillus</taxon>
    </lineage>
</organism>
<dbReference type="RefSeq" id="WP_379592022.1">
    <property type="nucleotide sequence ID" value="NZ_JBHTKK010000011.1"/>
</dbReference>